<sequence length="187" mass="21520">MPSLARMPVLPEVTLPLNELVHPYQRHYFTCRADDASYRIRRYDFGPSGRFLPLVRAYLNTLTAHRDDEFRYLFTLLGTELATNALKHSDSGLPGNTYSLMAERHRDGITLTCRDDGDRSLWRSLDRHERRYLAPDPGGLDPESDAGRGLAMVDALSTRWGDDGRAGYRKVWFFLAYDLRDSAWNHL</sequence>
<protein>
    <submittedName>
        <fullName evidence="1">ATP-binding protein</fullName>
    </submittedName>
</protein>
<dbReference type="EMBL" id="WWHY01000001">
    <property type="protein sequence ID" value="MYR31888.1"/>
    <property type="molecule type" value="Genomic_DNA"/>
</dbReference>
<dbReference type="Proteomes" id="UP000467124">
    <property type="component" value="Unassembled WGS sequence"/>
</dbReference>
<proteinExistence type="predicted"/>
<dbReference type="InterPro" id="IPR036890">
    <property type="entry name" value="HATPase_C_sf"/>
</dbReference>
<keyword evidence="1" id="KW-0067">ATP-binding</keyword>
<accession>A0A7K2IPK3</accession>
<dbReference type="SUPFAM" id="SSF55874">
    <property type="entry name" value="ATPase domain of HSP90 chaperone/DNA topoisomerase II/histidine kinase"/>
    <property type="match status" value="1"/>
</dbReference>
<dbReference type="RefSeq" id="WP_161110513.1">
    <property type="nucleotide sequence ID" value="NZ_WWHY01000001.1"/>
</dbReference>
<keyword evidence="1" id="KW-0547">Nucleotide-binding</keyword>
<evidence type="ECO:0000313" key="2">
    <source>
        <dbReference type="Proteomes" id="UP000467124"/>
    </source>
</evidence>
<dbReference type="CDD" id="cd16936">
    <property type="entry name" value="HATPase_RsbW-like"/>
    <property type="match status" value="1"/>
</dbReference>
<dbReference type="GO" id="GO:0005524">
    <property type="term" value="F:ATP binding"/>
    <property type="evidence" value="ECO:0007669"/>
    <property type="project" value="UniProtKB-KW"/>
</dbReference>
<gene>
    <name evidence="1" type="ORF">GTW20_06265</name>
</gene>
<comment type="caution">
    <text evidence="1">The sequence shown here is derived from an EMBL/GenBank/DDBJ whole genome shotgun (WGS) entry which is preliminary data.</text>
</comment>
<organism evidence="1 2">
    <name type="scientific">Nocardiopsis alba</name>
    <dbReference type="NCBI Taxonomy" id="53437"/>
    <lineage>
        <taxon>Bacteria</taxon>
        <taxon>Bacillati</taxon>
        <taxon>Actinomycetota</taxon>
        <taxon>Actinomycetes</taxon>
        <taxon>Streptosporangiales</taxon>
        <taxon>Nocardiopsidaceae</taxon>
        <taxon>Nocardiopsis</taxon>
    </lineage>
</organism>
<dbReference type="Gene3D" id="3.30.565.10">
    <property type="entry name" value="Histidine kinase-like ATPase, C-terminal domain"/>
    <property type="match status" value="1"/>
</dbReference>
<name>A0A7K2IPK3_9ACTN</name>
<evidence type="ECO:0000313" key="1">
    <source>
        <dbReference type="EMBL" id="MYR31888.1"/>
    </source>
</evidence>
<reference evidence="1 2" key="1">
    <citation type="journal article" date="2019" name="Nat. Commun.">
        <title>The antimicrobial potential of Streptomyces from insect microbiomes.</title>
        <authorList>
            <person name="Chevrette M.G."/>
            <person name="Carlson C.M."/>
            <person name="Ortega H.E."/>
            <person name="Thomas C."/>
            <person name="Ananiev G.E."/>
            <person name="Barns K.J."/>
            <person name="Book A.J."/>
            <person name="Cagnazzo J."/>
            <person name="Carlos C."/>
            <person name="Flanigan W."/>
            <person name="Grubbs K.J."/>
            <person name="Horn H.A."/>
            <person name="Hoffmann F.M."/>
            <person name="Klassen J.L."/>
            <person name="Knack J.J."/>
            <person name="Lewin G.R."/>
            <person name="McDonald B.R."/>
            <person name="Muller L."/>
            <person name="Melo W.G.P."/>
            <person name="Pinto-Tomas A.A."/>
            <person name="Schmitz A."/>
            <person name="Wendt-Pienkowski E."/>
            <person name="Wildman S."/>
            <person name="Zhao M."/>
            <person name="Zhang F."/>
            <person name="Bugni T.S."/>
            <person name="Andes D.R."/>
            <person name="Pupo M.T."/>
            <person name="Currie C.R."/>
        </authorList>
    </citation>
    <scope>NUCLEOTIDE SEQUENCE [LARGE SCALE GENOMIC DNA]</scope>
    <source>
        <strain evidence="1 2">SID5840</strain>
    </source>
</reference>
<dbReference type="AlphaFoldDB" id="A0A7K2IPK3"/>